<keyword evidence="3" id="KW-1185">Reference proteome</keyword>
<feature type="region of interest" description="Disordered" evidence="1">
    <location>
        <begin position="1"/>
        <end position="22"/>
    </location>
</feature>
<dbReference type="Pfam" id="PF11303">
    <property type="entry name" value="DUF3105"/>
    <property type="match status" value="1"/>
</dbReference>
<dbReference type="EMBL" id="CP091430">
    <property type="protein sequence ID" value="UVI33438.1"/>
    <property type="molecule type" value="Genomic_DNA"/>
</dbReference>
<name>A0ABY5SLI9_9BACL</name>
<evidence type="ECO:0000313" key="2">
    <source>
        <dbReference type="EMBL" id="UVI33438.1"/>
    </source>
</evidence>
<dbReference type="RefSeq" id="WP_258389491.1">
    <property type="nucleotide sequence ID" value="NZ_CP091430.1"/>
</dbReference>
<dbReference type="InterPro" id="IPR021454">
    <property type="entry name" value="DUF3105"/>
</dbReference>
<feature type="compositionally biased region" description="Low complexity" evidence="1">
    <location>
        <begin position="1"/>
        <end position="13"/>
    </location>
</feature>
<proteinExistence type="predicted"/>
<evidence type="ECO:0000313" key="3">
    <source>
        <dbReference type="Proteomes" id="UP001057877"/>
    </source>
</evidence>
<organism evidence="2 3">
    <name type="scientific">Paenibacillus spongiae</name>
    <dbReference type="NCBI Taxonomy" id="2909671"/>
    <lineage>
        <taxon>Bacteria</taxon>
        <taxon>Bacillati</taxon>
        <taxon>Bacillota</taxon>
        <taxon>Bacilli</taxon>
        <taxon>Bacillales</taxon>
        <taxon>Paenibacillaceae</taxon>
        <taxon>Paenibacillus</taxon>
    </lineage>
</organism>
<sequence>MNQTKSNKQQSKQARAEMRREQAKRKKMIKRVGLFGGLFVLLTLIIIAFAFRPPSPGEKVTIMSDQSHIPDVTSPHKPYNSDPPTSGQHVASTAPWGVHKDPLPKELLVHNLEDGDIVIYYNNQLDSSSIAELESIAEHYKEGVIVNPYPEMKNKITLTGWGRIDRLETVEKDSITKFIQAYRGKNHH</sequence>
<evidence type="ECO:0000256" key="1">
    <source>
        <dbReference type="SAM" id="MobiDB-lite"/>
    </source>
</evidence>
<reference evidence="2" key="1">
    <citation type="submission" date="2022-01" db="EMBL/GenBank/DDBJ databases">
        <title>Paenibacillus spongiae sp. nov., isolated from marine sponge.</title>
        <authorList>
            <person name="Li Z."/>
            <person name="Zhang M."/>
        </authorList>
    </citation>
    <scope>NUCLEOTIDE SEQUENCE</scope>
    <source>
        <strain evidence="2">PHS-Z3</strain>
    </source>
</reference>
<accession>A0ABY5SLI9</accession>
<gene>
    <name evidence="2" type="ORF">L1F29_17045</name>
</gene>
<dbReference type="Proteomes" id="UP001057877">
    <property type="component" value="Chromosome"/>
</dbReference>
<protein>
    <submittedName>
        <fullName evidence="2">DUF3105 domain-containing protein</fullName>
    </submittedName>
</protein>